<name>A0A397T0D9_9GLOM</name>
<feature type="domain" description="Protein kinase" evidence="1">
    <location>
        <begin position="1"/>
        <end position="111"/>
    </location>
</feature>
<dbReference type="SUPFAM" id="SSF56112">
    <property type="entry name" value="Protein kinase-like (PK-like)"/>
    <property type="match status" value="1"/>
</dbReference>
<comment type="caution">
    <text evidence="2">The sequence shown here is derived from an EMBL/GenBank/DDBJ whole genome shotgun (WGS) entry which is preliminary data.</text>
</comment>
<dbReference type="InterPro" id="IPR011009">
    <property type="entry name" value="Kinase-like_dom_sf"/>
</dbReference>
<dbReference type="Gene3D" id="1.10.510.10">
    <property type="entry name" value="Transferase(Phosphotransferase) domain 1"/>
    <property type="match status" value="1"/>
</dbReference>
<proteinExistence type="predicted"/>
<dbReference type="Pfam" id="PF07714">
    <property type="entry name" value="PK_Tyr_Ser-Thr"/>
    <property type="match status" value="1"/>
</dbReference>
<dbReference type="Proteomes" id="UP000265703">
    <property type="component" value="Unassembled WGS sequence"/>
</dbReference>
<organism evidence="2 3">
    <name type="scientific">Glomus cerebriforme</name>
    <dbReference type="NCBI Taxonomy" id="658196"/>
    <lineage>
        <taxon>Eukaryota</taxon>
        <taxon>Fungi</taxon>
        <taxon>Fungi incertae sedis</taxon>
        <taxon>Mucoromycota</taxon>
        <taxon>Glomeromycotina</taxon>
        <taxon>Glomeromycetes</taxon>
        <taxon>Glomerales</taxon>
        <taxon>Glomeraceae</taxon>
        <taxon>Glomus</taxon>
    </lineage>
</organism>
<dbReference type="InterPro" id="IPR001245">
    <property type="entry name" value="Ser-Thr/Tyr_kinase_cat_dom"/>
</dbReference>
<dbReference type="InterPro" id="IPR000719">
    <property type="entry name" value="Prot_kinase_dom"/>
</dbReference>
<sequence length="111" mass="13064">MVLEYAEHGSLRNYLDKNYDKLYWQTKIIDLYYIAHSLYIIHENELIHRDLHIGNVLRIKNNACITDIGLLISGLPPYHNMSHYESLAMKICRGFRPSFNIKVPDLSLKVF</sequence>
<dbReference type="AlphaFoldDB" id="A0A397T0D9"/>
<evidence type="ECO:0000259" key="1">
    <source>
        <dbReference type="PROSITE" id="PS50011"/>
    </source>
</evidence>
<evidence type="ECO:0000313" key="2">
    <source>
        <dbReference type="EMBL" id="RIA91653.1"/>
    </source>
</evidence>
<gene>
    <name evidence="2" type="ORF">C1645_821748</name>
</gene>
<reference evidence="2 3" key="1">
    <citation type="submission" date="2018-06" db="EMBL/GenBank/DDBJ databases">
        <title>Comparative genomics reveals the genomic features of Rhizophagus irregularis, R. cerebriforme, R. diaphanum and Gigaspora rosea, and their symbiotic lifestyle signature.</title>
        <authorList>
            <person name="Morin E."/>
            <person name="San Clemente H."/>
            <person name="Chen E.C.H."/>
            <person name="De La Providencia I."/>
            <person name="Hainaut M."/>
            <person name="Kuo A."/>
            <person name="Kohler A."/>
            <person name="Murat C."/>
            <person name="Tang N."/>
            <person name="Roy S."/>
            <person name="Loubradou J."/>
            <person name="Henrissat B."/>
            <person name="Grigoriev I.V."/>
            <person name="Corradi N."/>
            <person name="Roux C."/>
            <person name="Martin F.M."/>
        </authorList>
    </citation>
    <scope>NUCLEOTIDE SEQUENCE [LARGE SCALE GENOMIC DNA]</scope>
    <source>
        <strain evidence="2 3">DAOM 227022</strain>
    </source>
</reference>
<dbReference type="GO" id="GO:0005524">
    <property type="term" value="F:ATP binding"/>
    <property type="evidence" value="ECO:0007669"/>
    <property type="project" value="InterPro"/>
</dbReference>
<accession>A0A397T0D9</accession>
<dbReference type="GO" id="GO:0004672">
    <property type="term" value="F:protein kinase activity"/>
    <property type="evidence" value="ECO:0007669"/>
    <property type="project" value="InterPro"/>
</dbReference>
<protein>
    <recommendedName>
        <fullName evidence="1">Protein kinase domain-containing protein</fullName>
    </recommendedName>
</protein>
<keyword evidence="3" id="KW-1185">Reference proteome</keyword>
<evidence type="ECO:0000313" key="3">
    <source>
        <dbReference type="Proteomes" id="UP000265703"/>
    </source>
</evidence>
<dbReference type="EMBL" id="QKYT01000146">
    <property type="protein sequence ID" value="RIA91653.1"/>
    <property type="molecule type" value="Genomic_DNA"/>
</dbReference>
<dbReference type="PROSITE" id="PS50011">
    <property type="entry name" value="PROTEIN_KINASE_DOM"/>
    <property type="match status" value="1"/>
</dbReference>
<dbReference type="OrthoDB" id="4062651at2759"/>